<dbReference type="EMBL" id="LAZR01015258">
    <property type="protein sequence ID" value="KKM13955.1"/>
    <property type="molecule type" value="Genomic_DNA"/>
</dbReference>
<gene>
    <name evidence="1" type="ORF">LCGC14_1710970</name>
</gene>
<sequence>MVNYKKIQRMKEKRLNLKKLSFLSTKDVGDIRDVFFCPNSLIENNIQLLLVPFVAYNISFPIETTTFTLGIEEEKMFVIVGRLSRVFVPIRTNFRDKTTGKILRKLLRPEEASIKRELDKAMKTVCDDLEIAPKALWYNQISLVKTDVSDLRGLSNKFDNS</sequence>
<feature type="non-terminal residue" evidence="1">
    <location>
        <position position="161"/>
    </location>
</feature>
<protein>
    <submittedName>
        <fullName evidence="1">Uncharacterized protein</fullName>
    </submittedName>
</protein>
<evidence type="ECO:0000313" key="1">
    <source>
        <dbReference type="EMBL" id="KKM13955.1"/>
    </source>
</evidence>
<proteinExistence type="predicted"/>
<reference evidence="1" key="1">
    <citation type="journal article" date="2015" name="Nature">
        <title>Complex archaea that bridge the gap between prokaryotes and eukaryotes.</title>
        <authorList>
            <person name="Spang A."/>
            <person name="Saw J.H."/>
            <person name="Jorgensen S.L."/>
            <person name="Zaremba-Niedzwiedzka K."/>
            <person name="Martijn J."/>
            <person name="Lind A.E."/>
            <person name="van Eijk R."/>
            <person name="Schleper C."/>
            <person name="Guy L."/>
            <person name="Ettema T.J."/>
        </authorList>
    </citation>
    <scope>NUCLEOTIDE SEQUENCE</scope>
</reference>
<organism evidence="1">
    <name type="scientific">marine sediment metagenome</name>
    <dbReference type="NCBI Taxonomy" id="412755"/>
    <lineage>
        <taxon>unclassified sequences</taxon>
        <taxon>metagenomes</taxon>
        <taxon>ecological metagenomes</taxon>
    </lineage>
</organism>
<name>A0A0F9KF73_9ZZZZ</name>
<dbReference type="AlphaFoldDB" id="A0A0F9KF73"/>
<accession>A0A0F9KF73</accession>
<comment type="caution">
    <text evidence="1">The sequence shown here is derived from an EMBL/GenBank/DDBJ whole genome shotgun (WGS) entry which is preliminary data.</text>
</comment>